<protein>
    <submittedName>
        <fullName evidence="2">Uncharacterized protein</fullName>
    </submittedName>
</protein>
<accession>A0A813P7X1</accession>
<dbReference type="GO" id="GO:0016192">
    <property type="term" value="P:vesicle-mediated transport"/>
    <property type="evidence" value="ECO:0007669"/>
    <property type="project" value="InterPro"/>
</dbReference>
<dbReference type="Gene3D" id="3.40.50.1910">
    <property type="match status" value="1"/>
</dbReference>
<name>A0A813P7X1_9BILA</name>
<dbReference type="AlphaFoldDB" id="A0A813P7X1"/>
<dbReference type="InterPro" id="IPR027482">
    <property type="entry name" value="Sec1-like_dom2"/>
</dbReference>
<dbReference type="PANTHER" id="PTHR11679">
    <property type="entry name" value="VESICLE PROTEIN SORTING-ASSOCIATED"/>
    <property type="match status" value="1"/>
</dbReference>
<proteinExistence type="inferred from homology"/>
<sequence length="687" mass="79542">MSNPQSNTLTIEHLNKIQTELNDKILKKLNKSIVFADSQFLEWFNLSVGIDHLIKHAGALNVKDFSSFENGGQHLKAVFFISQPLRGLVIETLKDIILSSRFQFITIITNLHPNFYGVSQELFDQIRDDCLIWMSNANYTCDIFYEKFPFLMMTQNSNISLFLNPFSSWNSDSNQIVSIDVYNRLVKQEMNELHLSSTGHASNKDHFQTLYQNFSELEMNELTALTNSINEMLEYLDAKDDCFTLGVLSSIVANELNQSSDAKLRRKNSTNKVSLLLIDRNLDLAMNSLFHEETVFDKINNLLPNLNSQSNDVQIDLRNFWFENNFKSILPGNYFHKSTQKCTGLIEEFFNLKPKECLLDVYRKLCEVFPLSESNKDKKAIRINSESLKSQIRNGIKSNKKAFAENLDLLQIITAYCQINDAQSTKQQEFDKLMSFVKVLTLNLLDKDGPSVLSRLYALFSEKLERNDKSISYTMSDLVILLIYVYSLIGEECYYGIEEEERIKKLLVNELESENLQYDHRLKSDLEFFNKIKGNQNYVQLVDNFFLNLKQLKFYRKNFKQHGKLLIDEESTNHYSYKPLIKQVCENIVKTVSNPDQLMDIEYRSSGSEGLSLNLFKSFKMGFMAGPNKTHPLNNDFIIIYIVGGITSYEYKLVKEVFSQAELNGKKVLIGGSHFFNHNKLIKYFMD</sequence>
<comment type="similarity">
    <text evidence="1">Belongs to the STXBP/unc-18/SEC1 family.</text>
</comment>
<evidence type="ECO:0000313" key="2">
    <source>
        <dbReference type="EMBL" id="CAF0750297.1"/>
    </source>
</evidence>
<gene>
    <name evidence="2" type="ORF">OXX778_LOCUS3877</name>
</gene>
<comment type="caution">
    <text evidence="2">The sequence shown here is derived from an EMBL/GenBank/DDBJ whole genome shotgun (WGS) entry which is preliminary data.</text>
</comment>
<evidence type="ECO:0000313" key="3">
    <source>
        <dbReference type="Proteomes" id="UP000663879"/>
    </source>
</evidence>
<dbReference type="Proteomes" id="UP000663879">
    <property type="component" value="Unassembled WGS sequence"/>
</dbReference>
<evidence type="ECO:0000256" key="1">
    <source>
        <dbReference type="ARBA" id="ARBA00009884"/>
    </source>
</evidence>
<keyword evidence="3" id="KW-1185">Reference proteome</keyword>
<dbReference type="InterPro" id="IPR036045">
    <property type="entry name" value="Sec1-like_sf"/>
</dbReference>
<dbReference type="SUPFAM" id="SSF56815">
    <property type="entry name" value="Sec1/munc18-like (SM) proteins"/>
    <property type="match status" value="1"/>
</dbReference>
<dbReference type="EMBL" id="CAJNOC010000360">
    <property type="protein sequence ID" value="CAF0750297.1"/>
    <property type="molecule type" value="Genomic_DNA"/>
</dbReference>
<organism evidence="2 3">
    <name type="scientific">Brachionus calyciflorus</name>
    <dbReference type="NCBI Taxonomy" id="104777"/>
    <lineage>
        <taxon>Eukaryota</taxon>
        <taxon>Metazoa</taxon>
        <taxon>Spiralia</taxon>
        <taxon>Gnathifera</taxon>
        <taxon>Rotifera</taxon>
        <taxon>Eurotatoria</taxon>
        <taxon>Monogononta</taxon>
        <taxon>Pseudotrocha</taxon>
        <taxon>Ploima</taxon>
        <taxon>Brachionidae</taxon>
        <taxon>Brachionus</taxon>
    </lineage>
</organism>
<reference evidence="2" key="1">
    <citation type="submission" date="2021-02" db="EMBL/GenBank/DDBJ databases">
        <authorList>
            <person name="Nowell W R."/>
        </authorList>
    </citation>
    <scope>NUCLEOTIDE SEQUENCE</scope>
    <source>
        <strain evidence="2">Ploen Becks lab</strain>
    </source>
</reference>
<dbReference type="OrthoDB" id="549905at2759"/>
<dbReference type="InterPro" id="IPR001619">
    <property type="entry name" value="Sec1-like"/>
</dbReference>